<feature type="signal peptide" evidence="1">
    <location>
        <begin position="1"/>
        <end position="32"/>
    </location>
</feature>
<evidence type="ECO:0000313" key="3">
    <source>
        <dbReference type="Proteomes" id="UP001344658"/>
    </source>
</evidence>
<keyword evidence="3" id="KW-1185">Reference proteome</keyword>
<evidence type="ECO:0000313" key="2">
    <source>
        <dbReference type="EMBL" id="MEE4544745.1"/>
    </source>
</evidence>
<organism evidence="2 3">
    <name type="scientific">Actinacidiphila polyblastidii</name>
    <dbReference type="NCBI Taxonomy" id="3110430"/>
    <lineage>
        <taxon>Bacteria</taxon>
        <taxon>Bacillati</taxon>
        <taxon>Actinomycetota</taxon>
        <taxon>Actinomycetes</taxon>
        <taxon>Kitasatosporales</taxon>
        <taxon>Streptomycetaceae</taxon>
        <taxon>Actinacidiphila</taxon>
    </lineage>
</organism>
<name>A0ABU7PG07_9ACTN</name>
<gene>
    <name evidence="2" type="ORF">V2S66_22600</name>
</gene>
<comment type="caution">
    <text evidence="2">The sequence shown here is derived from an EMBL/GenBank/DDBJ whole genome shotgun (WGS) entry which is preliminary data.</text>
</comment>
<keyword evidence="1" id="KW-0732">Signal</keyword>
<dbReference type="EMBL" id="JAZEWV010000020">
    <property type="protein sequence ID" value="MEE4544745.1"/>
    <property type="molecule type" value="Genomic_DNA"/>
</dbReference>
<dbReference type="Proteomes" id="UP001344658">
    <property type="component" value="Unassembled WGS sequence"/>
</dbReference>
<evidence type="ECO:0000256" key="1">
    <source>
        <dbReference type="SAM" id="SignalP"/>
    </source>
</evidence>
<reference evidence="2 3" key="1">
    <citation type="submission" date="2023-12" db="EMBL/GenBank/DDBJ databases">
        <title>Streptomyces sp. V4-01.</title>
        <authorList>
            <person name="Somphong A."/>
            <person name="Phongsopitanun W."/>
        </authorList>
    </citation>
    <scope>NUCLEOTIDE SEQUENCE [LARGE SCALE GENOMIC DNA]</scope>
    <source>
        <strain evidence="2 3">V4-01</strain>
    </source>
</reference>
<accession>A0ABU7PG07</accession>
<dbReference type="RefSeq" id="WP_330797805.1">
    <property type="nucleotide sequence ID" value="NZ_JAZEWV010000020.1"/>
</dbReference>
<proteinExistence type="predicted"/>
<protein>
    <submittedName>
        <fullName evidence="2">Uncharacterized protein</fullName>
    </submittedName>
</protein>
<feature type="chain" id="PRO_5045569286" evidence="1">
    <location>
        <begin position="33"/>
        <end position="51"/>
    </location>
</feature>
<sequence length="51" mass="4821">MPVRARALAAMTAAFAVGAGLVPVALAPAAHAAAAVSAAQEPETVVPAGAR</sequence>